<dbReference type="GO" id="GO:0000978">
    <property type="term" value="F:RNA polymerase II cis-regulatory region sequence-specific DNA binding"/>
    <property type="evidence" value="ECO:0007669"/>
    <property type="project" value="TreeGrafter"/>
</dbReference>
<evidence type="ECO:0000256" key="2">
    <source>
        <dbReference type="ARBA" id="ARBA00022723"/>
    </source>
</evidence>
<keyword evidence="4" id="KW-0862">Zinc</keyword>
<dbReference type="GO" id="GO:0008270">
    <property type="term" value="F:zinc ion binding"/>
    <property type="evidence" value="ECO:0007669"/>
    <property type="project" value="UniProtKB-KW"/>
</dbReference>
<feature type="domain" description="C2H2-type" evidence="11">
    <location>
        <begin position="248"/>
        <end position="273"/>
    </location>
</feature>
<name>A0AA88NDV4_CHASR</name>
<keyword evidence="13" id="KW-1185">Reference proteome</keyword>
<evidence type="ECO:0000256" key="10">
    <source>
        <dbReference type="SAM" id="MobiDB-lite"/>
    </source>
</evidence>
<dbReference type="PROSITE" id="PS00028">
    <property type="entry name" value="ZINC_FINGER_C2H2_1"/>
    <property type="match status" value="1"/>
</dbReference>
<feature type="region of interest" description="Disordered" evidence="10">
    <location>
        <begin position="295"/>
        <end position="390"/>
    </location>
</feature>
<dbReference type="Proteomes" id="UP001187415">
    <property type="component" value="Unassembled WGS sequence"/>
</dbReference>
<evidence type="ECO:0000313" key="12">
    <source>
        <dbReference type="EMBL" id="KAK2854336.1"/>
    </source>
</evidence>
<dbReference type="GO" id="GO:0003700">
    <property type="term" value="F:DNA-binding transcription factor activity"/>
    <property type="evidence" value="ECO:0007669"/>
    <property type="project" value="TreeGrafter"/>
</dbReference>
<dbReference type="GO" id="GO:0006357">
    <property type="term" value="P:regulation of transcription by RNA polymerase II"/>
    <property type="evidence" value="ECO:0007669"/>
    <property type="project" value="TreeGrafter"/>
</dbReference>
<dbReference type="GO" id="GO:0005634">
    <property type="term" value="C:nucleus"/>
    <property type="evidence" value="ECO:0007669"/>
    <property type="project" value="UniProtKB-SubCell"/>
</dbReference>
<dbReference type="InterPro" id="IPR013087">
    <property type="entry name" value="Znf_C2H2_type"/>
</dbReference>
<dbReference type="InterPro" id="IPR052253">
    <property type="entry name" value="CR1/CR2-DNA-binding_regulator"/>
</dbReference>
<keyword evidence="8" id="KW-0539">Nucleus</keyword>
<reference evidence="12" key="1">
    <citation type="submission" date="2023-07" db="EMBL/GenBank/DDBJ databases">
        <title>Chromosome-level Genome Assembly of Striped Snakehead (Channa striata).</title>
        <authorList>
            <person name="Liu H."/>
        </authorList>
    </citation>
    <scope>NUCLEOTIDE SEQUENCE</scope>
    <source>
        <strain evidence="12">Gz</strain>
        <tissue evidence="12">Muscle</tissue>
    </source>
</reference>
<comment type="caution">
    <text evidence="12">The sequence shown here is derived from an EMBL/GenBank/DDBJ whole genome shotgun (WGS) entry which is preliminary data.</text>
</comment>
<comment type="subcellular location">
    <subcellularLocation>
        <location evidence="1">Nucleus</location>
    </subcellularLocation>
</comment>
<keyword evidence="3 9" id="KW-0863">Zinc-finger</keyword>
<evidence type="ECO:0000256" key="5">
    <source>
        <dbReference type="ARBA" id="ARBA00023015"/>
    </source>
</evidence>
<dbReference type="PROSITE" id="PS50157">
    <property type="entry name" value="ZINC_FINGER_C2H2_2"/>
    <property type="match status" value="1"/>
</dbReference>
<organism evidence="12 13">
    <name type="scientific">Channa striata</name>
    <name type="common">Snakehead murrel</name>
    <name type="synonym">Ophicephalus striatus</name>
    <dbReference type="NCBI Taxonomy" id="64152"/>
    <lineage>
        <taxon>Eukaryota</taxon>
        <taxon>Metazoa</taxon>
        <taxon>Chordata</taxon>
        <taxon>Craniata</taxon>
        <taxon>Vertebrata</taxon>
        <taxon>Euteleostomi</taxon>
        <taxon>Actinopterygii</taxon>
        <taxon>Neopterygii</taxon>
        <taxon>Teleostei</taxon>
        <taxon>Neoteleostei</taxon>
        <taxon>Acanthomorphata</taxon>
        <taxon>Anabantaria</taxon>
        <taxon>Anabantiformes</taxon>
        <taxon>Channoidei</taxon>
        <taxon>Channidae</taxon>
        <taxon>Channa</taxon>
    </lineage>
</organism>
<keyword evidence="7" id="KW-0804">Transcription</keyword>
<keyword evidence="5" id="KW-0805">Transcription regulation</keyword>
<feature type="region of interest" description="Disordered" evidence="10">
    <location>
        <begin position="108"/>
        <end position="143"/>
    </location>
</feature>
<feature type="compositionally biased region" description="Low complexity" evidence="10">
    <location>
        <begin position="120"/>
        <end position="129"/>
    </location>
</feature>
<feature type="region of interest" description="Disordered" evidence="10">
    <location>
        <begin position="1"/>
        <end position="32"/>
    </location>
</feature>
<evidence type="ECO:0000256" key="8">
    <source>
        <dbReference type="ARBA" id="ARBA00023242"/>
    </source>
</evidence>
<dbReference type="SMART" id="SM01366">
    <property type="entry name" value="c-clamp"/>
    <property type="match status" value="1"/>
</dbReference>
<evidence type="ECO:0000259" key="11">
    <source>
        <dbReference type="PROSITE" id="PS50157"/>
    </source>
</evidence>
<evidence type="ECO:0000313" key="13">
    <source>
        <dbReference type="Proteomes" id="UP001187415"/>
    </source>
</evidence>
<evidence type="ECO:0000256" key="3">
    <source>
        <dbReference type="ARBA" id="ARBA00022771"/>
    </source>
</evidence>
<dbReference type="PANTHER" id="PTHR13006">
    <property type="entry name" value="PAPILLOMAVIRUS REGULATORY FACTOR PRF-1"/>
    <property type="match status" value="1"/>
</dbReference>
<dbReference type="EMBL" id="JAUPFM010000004">
    <property type="protein sequence ID" value="KAK2854336.1"/>
    <property type="molecule type" value="Genomic_DNA"/>
</dbReference>
<accession>A0AA88NDV4</accession>
<evidence type="ECO:0000256" key="4">
    <source>
        <dbReference type="ARBA" id="ARBA00022833"/>
    </source>
</evidence>
<gene>
    <name evidence="12" type="ORF">Q5P01_006997</name>
</gene>
<evidence type="ECO:0000256" key="7">
    <source>
        <dbReference type="ARBA" id="ARBA00023163"/>
    </source>
</evidence>
<feature type="compositionally biased region" description="Pro residues" evidence="10">
    <location>
        <begin position="317"/>
        <end position="332"/>
    </location>
</feature>
<keyword evidence="6" id="KW-0238">DNA-binding</keyword>
<feature type="region of interest" description="Disordered" evidence="10">
    <location>
        <begin position="190"/>
        <end position="223"/>
    </location>
</feature>
<dbReference type="PANTHER" id="PTHR13006:SF6">
    <property type="entry name" value="ZINC FINGER PROTEIN 395"/>
    <property type="match status" value="1"/>
</dbReference>
<evidence type="ECO:0000256" key="9">
    <source>
        <dbReference type="PROSITE-ProRule" id="PRU00042"/>
    </source>
</evidence>
<evidence type="ECO:0000256" key="1">
    <source>
        <dbReference type="ARBA" id="ARBA00004123"/>
    </source>
</evidence>
<proteinExistence type="predicted"/>
<dbReference type="AlphaFoldDB" id="A0AA88NDV4"/>
<protein>
    <recommendedName>
        <fullName evidence="11">C2H2-type domain-containing protein</fullName>
    </recommendedName>
</protein>
<sequence length="454" mass="48866">MNHKRRGQTNRTGRDEKSSASLGLDLDRLSSRRQTVMLPKSRLGKRSPLGALVGSACPTPGPHTNLETGETDFSVAAGHQAKVKGHLGLKVYFQCGTPGVADQLDAMQSDVSTRPHPAPSSGSSRSVSSCIDVPQSQRRSPQEVDMDELMAAMVLSSLSCSPLLHSPANTDTAAAPMDCGGSELSDSGSSGYWSVGHANRSPAASPPTAEPDAGPATPPDEGLDMDMEQVLFDEPAPRKRKNSVKVAYRCLWPSCGKVLTSVVGIKRHIRTTHLCRGGEHERCSRSEEDFYYTEINQQQQPSPPQRLLCGAASPTSPASPPSPPPPSPPSPPSSACGALSRSAPSSPGRLWQVQSEHSYQAPPPSHVVSTAAPGTASCRWTPTPTPTPTCHSRQVLSVRVRSVSVGEQWLQQHSAPCRRIRGEAKKCRKVYGIEHRDQWCTACRWKKACQRFHD</sequence>
<evidence type="ECO:0000256" key="6">
    <source>
        <dbReference type="ARBA" id="ARBA00023125"/>
    </source>
</evidence>
<keyword evidence="2" id="KW-0479">Metal-binding</keyword>